<dbReference type="GeneID" id="98662996"/>
<evidence type="ECO:0000313" key="4">
    <source>
        <dbReference type="EMBL" id="RNM36589.1"/>
    </source>
</evidence>
<dbReference type="EMBL" id="PPTO01000004">
    <property type="protein sequence ID" value="RDB59730.1"/>
    <property type="molecule type" value="Genomic_DNA"/>
</dbReference>
<evidence type="ECO:0000313" key="5">
    <source>
        <dbReference type="Proteomes" id="UP000253975"/>
    </source>
</evidence>
<keyword evidence="2" id="KW-0378">Hydrolase</keyword>
<dbReference type="Pfam" id="PF13279">
    <property type="entry name" value="4HBT_2"/>
    <property type="match status" value="1"/>
</dbReference>
<dbReference type="AlphaFoldDB" id="A0A369LK82"/>
<comment type="similarity">
    <text evidence="1">Belongs to the 4-hydroxybenzoyl-CoA thioesterase family.</text>
</comment>
<evidence type="ECO:0000313" key="3">
    <source>
        <dbReference type="EMBL" id="RDB59730.1"/>
    </source>
</evidence>
<dbReference type="NCBIfam" id="TIGR00051">
    <property type="entry name" value="YbgC/FadM family acyl-CoA thioesterase"/>
    <property type="match status" value="1"/>
</dbReference>
<dbReference type="Proteomes" id="UP000271472">
    <property type="component" value="Unassembled WGS sequence"/>
</dbReference>
<reference evidence="3 5" key="1">
    <citation type="journal article" date="2018" name="Elife">
        <title>Discovery and characterization of a prevalent human gut bacterial enzyme sufficient for the inactivation of a family of plant toxins.</title>
        <authorList>
            <person name="Koppel N."/>
            <person name="Bisanz J.E."/>
            <person name="Pandelia M.E."/>
            <person name="Turnbaugh P.J."/>
            <person name="Balskus E.P."/>
        </authorList>
    </citation>
    <scope>NUCLEOTIDE SEQUENCE [LARGE SCALE GENOMIC DNA]</scope>
    <source>
        <strain evidence="3 5">OB21 GAM31</strain>
    </source>
</reference>
<dbReference type="PANTHER" id="PTHR31793">
    <property type="entry name" value="4-HYDROXYBENZOYL-COA THIOESTERASE FAMILY MEMBER"/>
    <property type="match status" value="1"/>
</dbReference>
<dbReference type="PANTHER" id="PTHR31793:SF27">
    <property type="entry name" value="NOVEL THIOESTERASE SUPERFAMILY DOMAIN AND SAPOSIN A-TYPE DOMAIN CONTAINING PROTEIN (0610012H03RIK)"/>
    <property type="match status" value="1"/>
</dbReference>
<dbReference type="InterPro" id="IPR006684">
    <property type="entry name" value="YbgC/YbaW"/>
</dbReference>
<dbReference type="CDD" id="cd00586">
    <property type="entry name" value="4HBT"/>
    <property type="match status" value="1"/>
</dbReference>
<evidence type="ECO:0000313" key="6">
    <source>
        <dbReference type="Proteomes" id="UP000271472"/>
    </source>
</evidence>
<evidence type="ECO:0000256" key="1">
    <source>
        <dbReference type="ARBA" id="ARBA00005953"/>
    </source>
</evidence>
<reference evidence="6" key="2">
    <citation type="submission" date="2018-05" db="EMBL/GenBank/DDBJ databases">
        <title>Genome Sequencing of selected type strains of the family Eggerthellaceae.</title>
        <authorList>
            <person name="Danylec N."/>
            <person name="Stoll D.A."/>
            <person name="Doetsch A."/>
            <person name="Huch M."/>
        </authorList>
    </citation>
    <scope>NUCLEOTIDE SEQUENCE [LARGE SCALE GENOMIC DNA]</scope>
    <source>
        <strain evidence="6">DSM 22006</strain>
    </source>
</reference>
<accession>A0A369LK82</accession>
<dbReference type="GO" id="GO:0047617">
    <property type="term" value="F:fatty acyl-CoA hydrolase activity"/>
    <property type="evidence" value="ECO:0007669"/>
    <property type="project" value="TreeGrafter"/>
</dbReference>
<keyword evidence="6" id="KW-1185">Reference proteome</keyword>
<proteinExistence type="inferred from homology"/>
<reference evidence="4" key="3">
    <citation type="journal article" date="2019" name="Microbiol. Resour. Announc.">
        <title>Draft Genome Sequences of Type Strains of Gordonibacter faecihominis, Paraeggerthella hongkongensis, Parvibacter caecicola,Slackia equolifaciens, Slackia faecicanis, and Slackia isoflavoniconvertens.</title>
        <authorList>
            <person name="Danylec N."/>
            <person name="Stoll D.A."/>
            <person name="Dotsch A."/>
            <person name="Huch M."/>
        </authorList>
    </citation>
    <scope>NUCLEOTIDE SEQUENCE</scope>
    <source>
        <strain evidence="4">DSM 22006</strain>
    </source>
</reference>
<comment type="caution">
    <text evidence="3">The sequence shown here is derived from an EMBL/GenBank/DDBJ whole genome shotgun (WGS) entry which is preliminary data.</text>
</comment>
<dbReference type="SUPFAM" id="SSF54637">
    <property type="entry name" value="Thioesterase/thiol ester dehydrase-isomerase"/>
    <property type="match status" value="1"/>
</dbReference>
<dbReference type="Gene3D" id="3.10.129.10">
    <property type="entry name" value="Hotdog Thioesterase"/>
    <property type="match status" value="1"/>
</dbReference>
<dbReference type="RefSeq" id="WP_114615122.1">
    <property type="nucleotide sequence ID" value="NZ_CALIRK010000018.1"/>
</dbReference>
<dbReference type="PIRSF" id="PIRSF003230">
    <property type="entry name" value="YbgC"/>
    <property type="match status" value="1"/>
</dbReference>
<dbReference type="Proteomes" id="UP000253975">
    <property type="component" value="Unassembled WGS sequence"/>
</dbReference>
<dbReference type="OrthoDB" id="9799036at2"/>
<name>A0A369LK82_9ACTN</name>
<dbReference type="InterPro" id="IPR050563">
    <property type="entry name" value="4-hydroxybenzoyl-CoA_TE"/>
</dbReference>
<dbReference type="EMBL" id="QIBZ01000003">
    <property type="protein sequence ID" value="RNM36589.1"/>
    <property type="molecule type" value="Genomic_DNA"/>
</dbReference>
<sequence length="145" mass="16633">MVVETEIPVRYAETDAMGVVYHANYLLYFEVARTDFLEKIGYPYARIESEGLMSPVVDVHLKYGSPLRYGDTALVRTKVTKVTPVKTTYTCEVYRKGQDVEHEKPCVVGETVLTLVDKQTFKPVSQKRELPSLYEMYQQVLEPSE</sequence>
<gene>
    <name evidence="3" type="ORF">C1881_03315</name>
    <name evidence="4" type="ORF">DMP05_02075</name>
</gene>
<organism evidence="3 5">
    <name type="scientific">Slackia isoflavoniconvertens</name>
    <dbReference type="NCBI Taxonomy" id="572010"/>
    <lineage>
        <taxon>Bacteria</taxon>
        <taxon>Bacillati</taxon>
        <taxon>Actinomycetota</taxon>
        <taxon>Coriobacteriia</taxon>
        <taxon>Eggerthellales</taxon>
        <taxon>Eggerthellaceae</taxon>
        <taxon>Slackia</taxon>
    </lineage>
</organism>
<protein>
    <submittedName>
        <fullName evidence="3">Acyl-CoA thioesterase</fullName>
    </submittedName>
</protein>
<evidence type="ECO:0000256" key="2">
    <source>
        <dbReference type="ARBA" id="ARBA00022801"/>
    </source>
</evidence>
<dbReference type="InterPro" id="IPR029069">
    <property type="entry name" value="HotDog_dom_sf"/>
</dbReference>